<dbReference type="GO" id="GO:0098797">
    <property type="term" value="C:plasma membrane protein complex"/>
    <property type="evidence" value="ECO:0007669"/>
    <property type="project" value="TreeGrafter"/>
</dbReference>
<evidence type="ECO:0000256" key="6">
    <source>
        <dbReference type="ARBA" id="ARBA00022692"/>
    </source>
</evidence>
<keyword evidence="9 11" id="KW-0472">Membrane</keyword>
<feature type="region of interest" description="Disordered" evidence="10">
    <location>
        <begin position="67"/>
        <end position="166"/>
    </location>
</feature>
<keyword evidence="5" id="KW-0997">Cell inner membrane</keyword>
<dbReference type="SUPFAM" id="SSF74653">
    <property type="entry name" value="TolA/TonB C-terminal domain"/>
    <property type="match status" value="1"/>
</dbReference>
<keyword evidence="14" id="KW-1185">Reference proteome</keyword>
<dbReference type="PROSITE" id="PS52015">
    <property type="entry name" value="TONB_CTD"/>
    <property type="match status" value="1"/>
</dbReference>
<dbReference type="InterPro" id="IPR037682">
    <property type="entry name" value="TonB_C"/>
</dbReference>
<evidence type="ECO:0000313" key="13">
    <source>
        <dbReference type="EMBL" id="SME88428.1"/>
    </source>
</evidence>
<protein>
    <submittedName>
        <fullName evidence="13">TonB family C-terminal domain-containing protein</fullName>
    </submittedName>
</protein>
<evidence type="ECO:0000256" key="9">
    <source>
        <dbReference type="ARBA" id="ARBA00023136"/>
    </source>
</evidence>
<feature type="compositionally biased region" description="Polar residues" evidence="10">
    <location>
        <begin position="111"/>
        <end position="120"/>
    </location>
</feature>
<dbReference type="GO" id="GO:0031992">
    <property type="term" value="F:energy transducer activity"/>
    <property type="evidence" value="ECO:0007669"/>
    <property type="project" value="TreeGrafter"/>
</dbReference>
<feature type="compositionally biased region" description="Basic and acidic residues" evidence="10">
    <location>
        <begin position="79"/>
        <end position="95"/>
    </location>
</feature>
<accession>A0A1Y6B9A6</accession>
<evidence type="ECO:0000256" key="7">
    <source>
        <dbReference type="ARBA" id="ARBA00022927"/>
    </source>
</evidence>
<feature type="domain" description="TonB C-terminal" evidence="12">
    <location>
        <begin position="211"/>
        <end position="307"/>
    </location>
</feature>
<evidence type="ECO:0000256" key="4">
    <source>
        <dbReference type="ARBA" id="ARBA00022475"/>
    </source>
</evidence>
<dbReference type="Gene3D" id="3.30.1150.10">
    <property type="match status" value="1"/>
</dbReference>
<keyword evidence="7" id="KW-0653">Protein transport</keyword>
<keyword evidence="6 11" id="KW-0812">Transmembrane</keyword>
<dbReference type="GO" id="GO:0055085">
    <property type="term" value="P:transmembrane transport"/>
    <property type="evidence" value="ECO:0007669"/>
    <property type="project" value="InterPro"/>
</dbReference>
<evidence type="ECO:0000256" key="3">
    <source>
        <dbReference type="ARBA" id="ARBA00022448"/>
    </source>
</evidence>
<dbReference type="EMBL" id="FWZT01000001">
    <property type="protein sequence ID" value="SME88428.1"/>
    <property type="molecule type" value="Genomic_DNA"/>
</dbReference>
<dbReference type="STRING" id="1513793.SAMN06296036_101154"/>
<keyword evidence="4" id="KW-1003">Cell membrane</keyword>
<evidence type="ECO:0000256" key="5">
    <source>
        <dbReference type="ARBA" id="ARBA00022519"/>
    </source>
</evidence>
<evidence type="ECO:0000256" key="2">
    <source>
        <dbReference type="ARBA" id="ARBA00006555"/>
    </source>
</evidence>
<comment type="similarity">
    <text evidence="2">Belongs to the TonB family.</text>
</comment>
<comment type="subcellular location">
    <subcellularLocation>
        <location evidence="1">Cell inner membrane</location>
        <topology evidence="1">Single-pass membrane protein</topology>
        <orientation evidence="1">Periplasmic side</orientation>
    </subcellularLocation>
</comment>
<dbReference type="InterPro" id="IPR006260">
    <property type="entry name" value="TonB/TolA_C"/>
</dbReference>
<organism evidence="13 14">
    <name type="scientific">Pseudobacteriovorax antillogorgiicola</name>
    <dbReference type="NCBI Taxonomy" id="1513793"/>
    <lineage>
        <taxon>Bacteria</taxon>
        <taxon>Pseudomonadati</taxon>
        <taxon>Bdellovibrionota</taxon>
        <taxon>Oligoflexia</taxon>
        <taxon>Oligoflexales</taxon>
        <taxon>Pseudobacteriovoracaceae</taxon>
        <taxon>Pseudobacteriovorax</taxon>
    </lineage>
</organism>
<name>A0A1Y6B9A6_9BACT</name>
<gene>
    <name evidence="13" type="ORF">SAMN06296036_101154</name>
</gene>
<evidence type="ECO:0000259" key="12">
    <source>
        <dbReference type="PROSITE" id="PS52015"/>
    </source>
</evidence>
<dbReference type="PANTHER" id="PTHR33446:SF2">
    <property type="entry name" value="PROTEIN TONB"/>
    <property type="match status" value="1"/>
</dbReference>
<dbReference type="Proteomes" id="UP000192907">
    <property type="component" value="Unassembled WGS sequence"/>
</dbReference>
<evidence type="ECO:0000256" key="10">
    <source>
        <dbReference type="SAM" id="MobiDB-lite"/>
    </source>
</evidence>
<sequence>MTYKEQTVSFNGIPRPNRKWFLITLVISALLHLFSYVNVSNFAGSVKGKRLAQQPKQDSKVKIRVVPKPAPDSTLPKKKIIETKQAETAKPKDAKYLSNQDHIAKKETKTSRPSSINDQEVGQGGSAKKATSASKQQPADKVVGKKEMAPRYGVGAGLPKPNGKDSRYQSLLPKAQDLVAAREAGYQDYIDEELDIGDRIDLTTSKYRFIGYFTGLRKGFSQTWVYPSEAVRRGLQGEVKVEFTIAKDGQLERVKVLETSGHDILDDAVLDAVKLSSPYAPLPDGFGKEKLTIVYSFFYRLRGFGAF</sequence>
<dbReference type="Pfam" id="PF03544">
    <property type="entry name" value="TonB_C"/>
    <property type="match status" value="1"/>
</dbReference>
<keyword evidence="3" id="KW-0813">Transport</keyword>
<evidence type="ECO:0000256" key="11">
    <source>
        <dbReference type="SAM" id="Phobius"/>
    </source>
</evidence>
<keyword evidence="8 11" id="KW-1133">Transmembrane helix</keyword>
<dbReference type="AlphaFoldDB" id="A0A1Y6B9A6"/>
<dbReference type="OrthoDB" id="5298159at2"/>
<reference evidence="14" key="1">
    <citation type="submission" date="2017-04" db="EMBL/GenBank/DDBJ databases">
        <authorList>
            <person name="Varghese N."/>
            <person name="Submissions S."/>
        </authorList>
    </citation>
    <scope>NUCLEOTIDE SEQUENCE [LARGE SCALE GENOMIC DNA]</scope>
    <source>
        <strain evidence="14">RKEM611</strain>
    </source>
</reference>
<dbReference type="NCBIfam" id="TIGR01352">
    <property type="entry name" value="tonB_Cterm"/>
    <property type="match status" value="1"/>
</dbReference>
<evidence type="ECO:0000256" key="1">
    <source>
        <dbReference type="ARBA" id="ARBA00004383"/>
    </source>
</evidence>
<evidence type="ECO:0000313" key="14">
    <source>
        <dbReference type="Proteomes" id="UP000192907"/>
    </source>
</evidence>
<feature type="transmembrane region" description="Helical" evidence="11">
    <location>
        <begin position="20"/>
        <end position="39"/>
    </location>
</feature>
<dbReference type="RefSeq" id="WP_132314713.1">
    <property type="nucleotide sequence ID" value="NZ_FWZT01000001.1"/>
</dbReference>
<dbReference type="PANTHER" id="PTHR33446">
    <property type="entry name" value="PROTEIN TONB-RELATED"/>
    <property type="match status" value="1"/>
</dbReference>
<proteinExistence type="inferred from homology"/>
<dbReference type="GO" id="GO:0015031">
    <property type="term" value="P:protein transport"/>
    <property type="evidence" value="ECO:0007669"/>
    <property type="project" value="UniProtKB-KW"/>
</dbReference>
<evidence type="ECO:0000256" key="8">
    <source>
        <dbReference type="ARBA" id="ARBA00022989"/>
    </source>
</evidence>
<dbReference type="InterPro" id="IPR051045">
    <property type="entry name" value="TonB-dependent_transducer"/>
</dbReference>